<dbReference type="PANTHER" id="PTHR33223">
    <property type="entry name" value="CCHC-TYPE DOMAIN-CONTAINING PROTEIN"/>
    <property type="match status" value="1"/>
</dbReference>
<dbReference type="EnsemblPlants" id="evm.model.08.333">
    <property type="protein sequence ID" value="cds.evm.model.08.333"/>
    <property type="gene ID" value="evm.TU.08.333"/>
</dbReference>
<dbReference type="Gramene" id="evm.model.08.333">
    <property type="protein sequence ID" value="cds.evm.model.08.333"/>
    <property type="gene ID" value="evm.TU.08.333"/>
</dbReference>
<feature type="coiled-coil region" evidence="1">
    <location>
        <begin position="42"/>
        <end position="76"/>
    </location>
</feature>
<dbReference type="PANTHER" id="PTHR33223:SF9">
    <property type="entry name" value="RETROTRANSPOSON GAG DOMAIN-CONTAINING PROTEIN"/>
    <property type="match status" value="1"/>
</dbReference>
<dbReference type="Proteomes" id="UP000596661">
    <property type="component" value="Chromosome 8"/>
</dbReference>
<evidence type="ECO:0000313" key="2">
    <source>
        <dbReference type="EnsemblPlants" id="cds.evm.model.08.333"/>
    </source>
</evidence>
<keyword evidence="3" id="KW-1185">Reference proteome</keyword>
<evidence type="ECO:0000256" key="1">
    <source>
        <dbReference type="SAM" id="Coils"/>
    </source>
</evidence>
<evidence type="ECO:0000313" key="3">
    <source>
        <dbReference type="Proteomes" id="UP000596661"/>
    </source>
</evidence>
<reference evidence="2" key="2">
    <citation type="submission" date="2021-03" db="UniProtKB">
        <authorList>
            <consortium name="EnsemblPlants"/>
        </authorList>
    </citation>
    <scope>IDENTIFICATION</scope>
</reference>
<organism evidence="2 3">
    <name type="scientific">Cannabis sativa</name>
    <name type="common">Hemp</name>
    <name type="synonym">Marijuana</name>
    <dbReference type="NCBI Taxonomy" id="3483"/>
    <lineage>
        <taxon>Eukaryota</taxon>
        <taxon>Viridiplantae</taxon>
        <taxon>Streptophyta</taxon>
        <taxon>Embryophyta</taxon>
        <taxon>Tracheophyta</taxon>
        <taxon>Spermatophyta</taxon>
        <taxon>Magnoliopsida</taxon>
        <taxon>eudicotyledons</taxon>
        <taxon>Gunneridae</taxon>
        <taxon>Pentapetalae</taxon>
        <taxon>rosids</taxon>
        <taxon>fabids</taxon>
        <taxon>Rosales</taxon>
        <taxon>Cannabaceae</taxon>
        <taxon>Cannabis</taxon>
    </lineage>
</organism>
<protein>
    <recommendedName>
        <fullName evidence="4">Retrotransposon gag domain-containing protein</fullName>
    </recommendedName>
</protein>
<proteinExistence type="predicted"/>
<sequence>MWHPPWGPDNQSNNEARHSTMADIEEGEININTQVVQLMTQVRENVERVQVLEKEIQTFRDENKMLKEKMESMSANMATSLDQSSRLRVPINTMQLLESTPMNVAQSTVFSQSAMSDISRQQEGVTLPMSTNMNFIDTFNLLGTTMPLGKTFDLGRKLDKLSDDLYHIKQKRSESLRDYIGRFNKEKVSIPYCNVDTAITTFYKTLQMESDLYKELTKYPCRTMEDVLAKAWT</sequence>
<accession>A0A803QAX4</accession>
<dbReference type="AlphaFoldDB" id="A0A803QAX4"/>
<name>A0A803QAX4_CANSA</name>
<evidence type="ECO:0008006" key="4">
    <source>
        <dbReference type="Google" id="ProtNLM"/>
    </source>
</evidence>
<reference evidence="2" key="1">
    <citation type="submission" date="2018-11" db="EMBL/GenBank/DDBJ databases">
        <authorList>
            <person name="Grassa J C."/>
        </authorList>
    </citation>
    <scope>NUCLEOTIDE SEQUENCE [LARGE SCALE GENOMIC DNA]</scope>
</reference>
<dbReference type="EMBL" id="UZAU01000681">
    <property type="status" value="NOT_ANNOTATED_CDS"/>
    <property type="molecule type" value="Genomic_DNA"/>
</dbReference>
<keyword evidence="1" id="KW-0175">Coiled coil</keyword>